<reference evidence="3" key="1">
    <citation type="submission" date="2023-07" db="EMBL/GenBank/DDBJ databases">
        <title>30 novel species of actinomycetes from the DSMZ collection.</title>
        <authorList>
            <person name="Nouioui I."/>
        </authorList>
    </citation>
    <scope>NUCLEOTIDE SEQUENCE [LARGE SCALE GENOMIC DNA]</scope>
    <source>
        <strain evidence="3">DSM 44918</strain>
    </source>
</reference>
<name>A0ABU2LV17_9ACTN</name>
<keyword evidence="2" id="KW-0808">Transferase</keyword>
<dbReference type="Pfam" id="PF04672">
    <property type="entry name" value="Methyltransf_19"/>
    <property type="match status" value="1"/>
</dbReference>
<evidence type="ECO:0000256" key="1">
    <source>
        <dbReference type="SAM" id="MobiDB-lite"/>
    </source>
</evidence>
<evidence type="ECO:0000313" key="2">
    <source>
        <dbReference type="EMBL" id="MDT0321428.1"/>
    </source>
</evidence>
<dbReference type="EMBL" id="JAVREM010000040">
    <property type="protein sequence ID" value="MDT0321428.1"/>
    <property type="molecule type" value="Genomic_DNA"/>
</dbReference>
<dbReference type="RefSeq" id="WP_311601645.1">
    <property type="nucleotide sequence ID" value="NZ_JAVREM010000040.1"/>
</dbReference>
<dbReference type="SUPFAM" id="SSF53335">
    <property type="entry name" value="S-adenosyl-L-methionine-dependent methyltransferases"/>
    <property type="match status" value="1"/>
</dbReference>
<protein>
    <submittedName>
        <fullName evidence="2">SAM-dependent methyltransferase</fullName>
        <ecNumber evidence="2">2.1.1.-</ecNumber>
    </submittedName>
</protein>
<comment type="caution">
    <text evidence="2">The sequence shown here is derived from an EMBL/GenBank/DDBJ whole genome shotgun (WGS) entry which is preliminary data.</text>
</comment>
<dbReference type="GO" id="GO:0032259">
    <property type="term" value="P:methylation"/>
    <property type="evidence" value="ECO:0007669"/>
    <property type="project" value="UniProtKB-KW"/>
</dbReference>
<sequence>MTQHTEKPAQIDTSRPHSARFWNYLLDGKDHYLPDQELGDYIKEHHPVVVDAARASRRFLARSVRHLVEEAGIRQFLDIGTGLPTANNTHEVAQRHAPESRIVYVDNDPVVLLHARALLTSTPEGATAYVEADVAAPDLVLEKAAETLDFAQPVALMLLSMLGHVADPDEAAGLVQHYMSRLSSGSHLVVCDSIDSPEMLAAQEEYAASGAVPYIVRTREQIAATAAGLTILPPGIGPVTEWHPDSSEEPLPSGDQYGFVARKP</sequence>
<dbReference type="InterPro" id="IPR006764">
    <property type="entry name" value="SAM_dep_MeTrfase_SAV2177_type"/>
</dbReference>
<dbReference type="InterPro" id="IPR029063">
    <property type="entry name" value="SAM-dependent_MTases_sf"/>
</dbReference>
<accession>A0ABU2LV17</accession>
<keyword evidence="2" id="KW-0489">Methyltransferase</keyword>
<dbReference type="PIRSF" id="PIRSF017393">
    <property type="entry name" value="MTase_SAV2177"/>
    <property type="match status" value="1"/>
</dbReference>
<dbReference type="Proteomes" id="UP001183420">
    <property type="component" value="Unassembled WGS sequence"/>
</dbReference>
<keyword evidence="3" id="KW-1185">Reference proteome</keyword>
<organism evidence="2 3">
    <name type="scientific">Streptomyces millisiae</name>
    <dbReference type="NCBI Taxonomy" id="3075542"/>
    <lineage>
        <taxon>Bacteria</taxon>
        <taxon>Bacillati</taxon>
        <taxon>Actinomycetota</taxon>
        <taxon>Actinomycetes</taxon>
        <taxon>Kitasatosporales</taxon>
        <taxon>Streptomycetaceae</taxon>
        <taxon>Streptomyces</taxon>
    </lineage>
</organism>
<gene>
    <name evidence="2" type="ORF">RNC47_24160</name>
</gene>
<dbReference type="EC" id="2.1.1.-" evidence="2"/>
<dbReference type="GO" id="GO:0008168">
    <property type="term" value="F:methyltransferase activity"/>
    <property type="evidence" value="ECO:0007669"/>
    <property type="project" value="UniProtKB-KW"/>
</dbReference>
<dbReference type="Gene3D" id="3.40.50.150">
    <property type="entry name" value="Vaccinia Virus protein VP39"/>
    <property type="match status" value="1"/>
</dbReference>
<proteinExistence type="predicted"/>
<feature type="region of interest" description="Disordered" evidence="1">
    <location>
        <begin position="239"/>
        <end position="264"/>
    </location>
</feature>
<evidence type="ECO:0000313" key="3">
    <source>
        <dbReference type="Proteomes" id="UP001183420"/>
    </source>
</evidence>